<evidence type="ECO:0000313" key="1">
    <source>
        <dbReference type="EMBL" id="DAZ95540.1"/>
    </source>
</evidence>
<reference evidence="1" key="1">
    <citation type="submission" date="2022-11" db="EMBL/GenBank/DDBJ databases">
        <authorList>
            <person name="Morgan W.R."/>
            <person name="Tartar A."/>
        </authorList>
    </citation>
    <scope>NUCLEOTIDE SEQUENCE</scope>
    <source>
        <strain evidence="1">ARSEF 373</strain>
    </source>
</reference>
<proteinExistence type="predicted"/>
<keyword evidence="2" id="KW-1185">Reference proteome</keyword>
<dbReference type="EMBL" id="DAKRPA010000200">
    <property type="protein sequence ID" value="DAZ95540.1"/>
    <property type="molecule type" value="Genomic_DNA"/>
</dbReference>
<dbReference type="Proteomes" id="UP001146120">
    <property type="component" value="Unassembled WGS sequence"/>
</dbReference>
<reference evidence="1" key="2">
    <citation type="journal article" date="2023" name="Microbiol Resour">
        <title>Decontamination and Annotation of the Draft Genome Sequence of the Oomycete Lagenidium giganteum ARSEF 373.</title>
        <authorList>
            <person name="Morgan W.R."/>
            <person name="Tartar A."/>
        </authorList>
    </citation>
    <scope>NUCLEOTIDE SEQUENCE</scope>
    <source>
        <strain evidence="1">ARSEF 373</strain>
    </source>
</reference>
<accession>A0AAV2YKM1</accession>
<sequence length="113" mass="12858">MVKLMQKEIQRQRQHHQTYNRLANYVPTDQHFADVLNLVTNNANPAAIKQTAMKSVAPANIPAYSKFEMWIPAPEPTRMFSNDAMMASLFLDDQSAIWHEAKAHLCDFSTIPG</sequence>
<gene>
    <name evidence="1" type="ORF">N0F65_005232</name>
</gene>
<protein>
    <submittedName>
        <fullName evidence="1">Uncharacterized protein</fullName>
    </submittedName>
</protein>
<evidence type="ECO:0000313" key="2">
    <source>
        <dbReference type="Proteomes" id="UP001146120"/>
    </source>
</evidence>
<name>A0AAV2YKM1_9STRA</name>
<dbReference type="AlphaFoldDB" id="A0AAV2YKM1"/>
<organism evidence="1 2">
    <name type="scientific">Lagenidium giganteum</name>
    <dbReference type="NCBI Taxonomy" id="4803"/>
    <lineage>
        <taxon>Eukaryota</taxon>
        <taxon>Sar</taxon>
        <taxon>Stramenopiles</taxon>
        <taxon>Oomycota</taxon>
        <taxon>Peronosporomycetes</taxon>
        <taxon>Pythiales</taxon>
        <taxon>Pythiaceae</taxon>
    </lineage>
</organism>
<comment type="caution">
    <text evidence="1">The sequence shown here is derived from an EMBL/GenBank/DDBJ whole genome shotgun (WGS) entry which is preliminary data.</text>
</comment>